<proteinExistence type="predicted"/>
<accession>A0A4C1XR10</accession>
<comment type="caution">
    <text evidence="2">The sequence shown here is derived from an EMBL/GenBank/DDBJ whole genome shotgun (WGS) entry which is preliminary data.</text>
</comment>
<sequence length="84" mass="8901">MYEPCGLAEGRVSRRAPKRVHEVRAGRAPVIVRAAANSRCARSFQEILVLTFNVSPGPDSDFELSRAPDSNPALTLAVGPGPGS</sequence>
<dbReference type="AlphaFoldDB" id="A0A4C1XR10"/>
<name>A0A4C1XR10_EUMVA</name>
<evidence type="ECO:0000313" key="2">
    <source>
        <dbReference type="EMBL" id="GBP64635.1"/>
    </source>
</evidence>
<dbReference type="Proteomes" id="UP000299102">
    <property type="component" value="Unassembled WGS sequence"/>
</dbReference>
<gene>
    <name evidence="2" type="ORF">EVAR_46564_1</name>
</gene>
<dbReference type="EMBL" id="BGZK01000903">
    <property type="protein sequence ID" value="GBP64635.1"/>
    <property type="molecule type" value="Genomic_DNA"/>
</dbReference>
<keyword evidence="3" id="KW-1185">Reference proteome</keyword>
<reference evidence="2 3" key="1">
    <citation type="journal article" date="2019" name="Commun. Biol.">
        <title>The bagworm genome reveals a unique fibroin gene that provides high tensile strength.</title>
        <authorList>
            <person name="Kono N."/>
            <person name="Nakamura H."/>
            <person name="Ohtoshi R."/>
            <person name="Tomita M."/>
            <person name="Numata K."/>
            <person name="Arakawa K."/>
        </authorList>
    </citation>
    <scope>NUCLEOTIDE SEQUENCE [LARGE SCALE GENOMIC DNA]</scope>
</reference>
<organism evidence="2 3">
    <name type="scientific">Eumeta variegata</name>
    <name type="common">Bagworm moth</name>
    <name type="synonym">Eumeta japonica</name>
    <dbReference type="NCBI Taxonomy" id="151549"/>
    <lineage>
        <taxon>Eukaryota</taxon>
        <taxon>Metazoa</taxon>
        <taxon>Ecdysozoa</taxon>
        <taxon>Arthropoda</taxon>
        <taxon>Hexapoda</taxon>
        <taxon>Insecta</taxon>
        <taxon>Pterygota</taxon>
        <taxon>Neoptera</taxon>
        <taxon>Endopterygota</taxon>
        <taxon>Lepidoptera</taxon>
        <taxon>Glossata</taxon>
        <taxon>Ditrysia</taxon>
        <taxon>Tineoidea</taxon>
        <taxon>Psychidae</taxon>
        <taxon>Oiketicinae</taxon>
        <taxon>Eumeta</taxon>
    </lineage>
</organism>
<feature type="region of interest" description="Disordered" evidence="1">
    <location>
        <begin position="60"/>
        <end position="84"/>
    </location>
</feature>
<evidence type="ECO:0000256" key="1">
    <source>
        <dbReference type="SAM" id="MobiDB-lite"/>
    </source>
</evidence>
<protein>
    <submittedName>
        <fullName evidence="2">Uncharacterized protein</fullName>
    </submittedName>
</protein>
<evidence type="ECO:0000313" key="3">
    <source>
        <dbReference type="Proteomes" id="UP000299102"/>
    </source>
</evidence>